<organism evidence="1 2">
    <name type="scientific">Capronia coronata CBS 617.96</name>
    <dbReference type="NCBI Taxonomy" id="1182541"/>
    <lineage>
        <taxon>Eukaryota</taxon>
        <taxon>Fungi</taxon>
        <taxon>Dikarya</taxon>
        <taxon>Ascomycota</taxon>
        <taxon>Pezizomycotina</taxon>
        <taxon>Eurotiomycetes</taxon>
        <taxon>Chaetothyriomycetidae</taxon>
        <taxon>Chaetothyriales</taxon>
        <taxon>Herpotrichiellaceae</taxon>
        <taxon>Capronia</taxon>
    </lineage>
</organism>
<protein>
    <submittedName>
        <fullName evidence="1">Uncharacterized protein</fullName>
    </submittedName>
</protein>
<evidence type="ECO:0000313" key="1">
    <source>
        <dbReference type="EMBL" id="EXJ96182.1"/>
    </source>
</evidence>
<accession>W9YTF2</accession>
<dbReference type="Proteomes" id="UP000019484">
    <property type="component" value="Unassembled WGS sequence"/>
</dbReference>
<dbReference type="OrthoDB" id="10582628at2759"/>
<comment type="caution">
    <text evidence="1">The sequence shown here is derived from an EMBL/GenBank/DDBJ whole genome shotgun (WGS) entry which is preliminary data.</text>
</comment>
<reference evidence="1 2" key="1">
    <citation type="submission" date="2013-03" db="EMBL/GenBank/DDBJ databases">
        <title>The Genome Sequence of Capronia coronata CBS 617.96.</title>
        <authorList>
            <consortium name="The Broad Institute Genomics Platform"/>
            <person name="Cuomo C."/>
            <person name="de Hoog S."/>
            <person name="Gorbushina A."/>
            <person name="Walker B."/>
            <person name="Young S.K."/>
            <person name="Zeng Q."/>
            <person name="Gargeya S."/>
            <person name="Fitzgerald M."/>
            <person name="Haas B."/>
            <person name="Abouelleil A."/>
            <person name="Allen A.W."/>
            <person name="Alvarado L."/>
            <person name="Arachchi H.M."/>
            <person name="Berlin A.M."/>
            <person name="Chapman S.B."/>
            <person name="Gainer-Dewar J."/>
            <person name="Goldberg J."/>
            <person name="Griggs A."/>
            <person name="Gujja S."/>
            <person name="Hansen M."/>
            <person name="Howarth C."/>
            <person name="Imamovic A."/>
            <person name="Ireland A."/>
            <person name="Larimer J."/>
            <person name="McCowan C."/>
            <person name="Murphy C."/>
            <person name="Pearson M."/>
            <person name="Poon T.W."/>
            <person name="Priest M."/>
            <person name="Roberts A."/>
            <person name="Saif S."/>
            <person name="Shea T."/>
            <person name="Sisk P."/>
            <person name="Sykes S."/>
            <person name="Wortman J."/>
            <person name="Nusbaum C."/>
            <person name="Birren B."/>
        </authorList>
    </citation>
    <scope>NUCLEOTIDE SEQUENCE [LARGE SCALE GENOMIC DNA]</scope>
    <source>
        <strain evidence="1 2">CBS 617.96</strain>
    </source>
</reference>
<sequence>MSKFLIASLTEWQRFLQCPPDLELKSPTKKKTTQTFQERALKTTSLTRCSLLAPDPLWKWINQYGELELLPARSPWLYHVPRFTAGGDEDISNRRHCSVSTRLSGDALKKLPQAKAMTEFLNTERLEDRLLKGTAPVQNEGQREGKDAVERLDMWMSLITPRSRIDPILDPWATRPM</sequence>
<gene>
    <name evidence="1" type="ORF">A1O1_01308</name>
</gene>
<dbReference type="HOGENOM" id="CLU_1517682_0_0_1"/>
<name>W9YTF2_9EURO</name>
<dbReference type="GeneID" id="19156210"/>
<evidence type="ECO:0000313" key="2">
    <source>
        <dbReference type="Proteomes" id="UP000019484"/>
    </source>
</evidence>
<keyword evidence="2" id="KW-1185">Reference proteome</keyword>
<proteinExistence type="predicted"/>
<dbReference type="EMBL" id="AMWN01000001">
    <property type="protein sequence ID" value="EXJ96182.1"/>
    <property type="molecule type" value="Genomic_DNA"/>
</dbReference>
<dbReference type="RefSeq" id="XP_007720411.1">
    <property type="nucleotide sequence ID" value="XM_007722221.1"/>
</dbReference>
<dbReference type="AlphaFoldDB" id="W9YTF2"/>